<dbReference type="AlphaFoldDB" id="A0A3L8Q6S4"/>
<feature type="region of interest" description="Disordered" evidence="1">
    <location>
        <begin position="443"/>
        <end position="471"/>
    </location>
</feature>
<feature type="chain" id="PRO_5018082954" evidence="2">
    <location>
        <begin position="21"/>
        <end position="691"/>
    </location>
</feature>
<dbReference type="SUPFAM" id="SSF57903">
    <property type="entry name" value="FYVE/PHD zinc finger"/>
    <property type="match status" value="1"/>
</dbReference>
<organism evidence="3 4">
    <name type="scientific">Chloebia gouldiae</name>
    <name type="common">Gouldian finch</name>
    <name type="synonym">Erythrura gouldiae</name>
    <dbReference type="NCBI Taxonomy" id="44316"/>
    <lineage>
        <taxon>Eukaryota</taxon>
        <taxon>Metazoa</taxon>
        <taxon>Chordata</taxon>
        <taxon>Craniata</taxon>
        <taxon>Vertebrata</taxon>
        <taxon>Euteleostomi</taxon>
        <taxon>Archelosauria</taxon>
        <taxon>Archosauria</taxon>
        <taxon>Dinosauria</taxon>
        <taxon>Saurischia</taxon>
        <taxon>Theropoda</taxon>
        <taxon>Coelurosauria</taxon>
        <taxon>Aves</taxon>
        <taxon>Neognathae</taxon>
        <taxon>Neoaves</taxon>
        <taxon>Telluraves</taxon>
        <taxon>Australaves</taxon>
        <taxon>Passeriformes</taxon>
        <taxon>Passeroidea</taxon>
        <taxon>Passeridae</taxon>
        <taxon>Chloebia</taxon>
    </lineage>
</organism>
<dbReference type="InterPro" id="IPR013083">
    <property type="entry name" value="Znf_RING/FYVE/PHD"/>
</dbReference>
<dbReference type="EMBL" id="QUSF01004373">
    <property type="protein sequence ID" value="RLV63016.1"/>
    <property type="molecule type" value="Genomic_DNA"/>
</dbReference>
<evidence type="ECO:0000256" key="2">
    <source>
        <dbReference type="SAM" id="SignalP"/>
    </source>
</evidence>
<feature type="compositionally biased region" description="Basic and acidic residues" evidence="1">
    <location>
        <begin position="557"/>
        <end position="569"/>
    </location>
</feature>
<dbReference type="InterPro" id="IPR011011">
    <property type="entry name" value="Znf_FYVE_PHD"/>
</dbReference>
<dbReference type="Gene3D" id="3.30.40.10">
    <property type="entry name" value="Zinc/RING finger domain, C3HC4 (zinc finger)"/>
    <property type="match status" value="1"/>
</dbReference>
<feature type="compositionally biased region" description="Basic residues" evidence="1">
    <location>
        <begin position="527"/>
        <end position="556"/>
    </location>
</feature>
<feature type="compositionally biased region" description="Basic residues" evidence="1">
    <location>
        <begin position="571"/>
        <end position="580"/>
    </location>
</feature>
<feature type="compositionally biased region" description="Low complexity" evidence="1">
    <location>
        <begin position="663"/>
        <end position="676"/>
    </location>
</feature>
<sequence length="691" mass="75758">MGGSCLSVLICSSPLLQFFATLLFPQENIRAGIMGFLPRDILIAVWRAAQKIFARQGLPELSPDTWNESPHFRSAVGQILAPSSCTEGLAQEPPPRSGHILCPARSPGAAWGGPEAAADGAAWHFLALLRLWPERGHHHVLQGGLWQMVPPTVCQGGRLRMWRLLQSQAPIAPSAWSLAWFHRDCIQVGAIPSAQGTAGAQQHQGLAHLASVCPAGTRHARWTLLPSLPPKRSCKVCVVPGHDPAVLALPCPMSLGFSFLPSLEKYKRKSWDDLRNSSAFPFSIRQPTWEENDAYADLGERHSRCNARDCLYPGGRDEAEEDGLCKVPVTVQGLKERRNRRTWPDNHFVLSAINPFAFPGPGNFSCAPPALLRAPTGAAPAWKTACAGLGTGMRQSTRCPWAGGSAQAGPGRAPLLLKGWGLACLGPGWSLTFLLALTASRDKPELSGPSLTTQSGLEPTHGSPESEAISSSSIALVPSGLETRNHSSRQRTAQQQSLSSSLLDTSSPSTTRPANSSTPETEDGGHSRHGGPGRRRTRYRQQVRSRSRRDRRSRTRLRNERPRRMETRPRAFPRRRRSRQQGRALSPPVRNDRTAPRTERPRPRETSSGTSPRRSHSRLQRQGSNQPLWSRRRAANAERPRHMRTPSGRSHRSNGSSQRRRASTGTSNSSTEGENGPYRNLVICRSVTKPC</sequence>
<name>A0A3L8Q6S4_CHLGU</name>
<keyword evidence="2" id="KW-0732">Signal</keyword>
<dbReference type="OrthoDB" id="512616at2759"/>
<evidence type="ECO:0000313" key="3">
    <source>
        <dbReference type="EMBL" id="RLV63016.1"/>
    </source>
</evidence>
<comment type="caution">
    <text evidence="3">The sequence shown here is derived from an EMBL/GenBank/DDBJ whole genome shotgun (WGS) entry which is preliminary data.</text>
</comment>
<reference evidence="3 4" key="1">
    <citation type="journal article" date="2018" name="Proc. R. Soc. B">
        <title>A non-coding region near Follistatin controls head colour polymorphism in the Gouldian finch.</title>
        <authorList>
            <person name="Toomey M.B."/>
            <person name="Marques C.I."/>
            <person name="Andrade P."/>
            <person name="Araujo P.M."/>
            <person name="Sabatino S."/>
            <person name="Gazda M.A."/>
            <person name="Afonso S."/>
            <person name="Lopes R.J."/>
            <person name="Corbo J.C."/>
            <person name="Carneiro M."/>
        </authorList>
    </citation>
    <scope>NUCLEOTIDE SEQUENCE [LARGE SCALE GENOMIC DNA]</scope>
    <source>
        <strain evidence="3">Red01</strain>
        <tissue evidence="3">Muscle</tissue>
    </source>
</reference>
<dbReference type="Proteomes" id="UP000276834">
    <property type="component" value="Unassembled WGS sequence"/>
</dbReference>
<proteinExistence type="predicted"/>
<feature type="compositionally biased region" description="Basic and acidic residues" evidence="1">
    <location>
        <begin position="590"/>
        <end position="605"/>
    </location>
</feature>
<evidence type="ECO:0000256" key="1">
    <source>
        <dbReference type="SAM" id="MobiDB-lite"/>
    </source>
</evidence>
<feature type="region of interest" description="Disordered" evidence="1">
    <location>
        <begin position="483"/>
        <end position="677"/>
    </location>
</feature>
<feature type="signal peptide" evidence="2">
    <location>
        <begin position="1"/>
        <end position="20"/>
    </location>
</feature>
<accession>A0A3L8Q6S4</accession>
<gene>
    <name evidence="3" type="ORF">DV515_00018707</name>
</gene>
<evidence type="ECO:0000313" key="4">
    <source>
        <dbReference type="Proteomes" id="UP000276834"/>
    </source>
</evidence>
<feature type="compositionally biased region" description="Basic residues" evidence="1">
    <location>
        <begin position="641"/>
        <end position="662"/>
    </location>
</feature>
<feature type="compositionally biased region" description="Low complexity" evidence="1">
    <location>
        <begin position="490"/>
        <end position="512"/>
    </location>
</feature>
<protein>
    <submittedName>
        <fullName evidence="3">Uncharacterized protein</fullName>
    </submittedName>
</protein>
<keyword evidence="4" id="KW-1185">Reference proteome</keyword>
<feature type="non-terminal residue" evidence="3">
    <location>
        <position position="691"/>
    </location>
</feature>